<evidence type="ECO:0000313" key="2">
    <source>
        <dbReference type="Proteomes" id="UP000278627"/>
    </source>
</evidence>
<keyword evidence="2" id="KW-1185">Reference proteome</keyword>
<protein>
    <submittedName>
        <fullName evidence="1 3">Uncharacterized protein</fullName>
    </submittedName>
</protein>
<organism evidence="3">
    <name type="scientific">Brugia pahangi</name>
    <name type="common">Filarial nematode worm</name>
    <dbReference type="NCBI Taxonomy" id="6280"/>
    <lineage>
        <taxon>Eukaryota</taxon>
        <taxon>Metazoa</taxon>
        <taxon>Ecdysozoa</taxon>
        <taxon>Nematoda</taxon>
        <taxon>Chromadorea</taxon>
        <taxon>Rhabditida</taxon>
        <taxon>Spirurina</taxon>
        <taxon>Spiruromorpha</taxon>
        <taxon>Filarioidea</taxon>
        <taxon>Onchocercidae</taxon>
        <taxon>Brugia</taxon>
    </lineage>
</organism>
<gene>
    <name evidence="1" type="ORF">BPAG_LOCUS6176</name>
</gene>
<accession>A0A0N4TDC7</accession>
<dbReference type="Proteomes" id="UP000278627">
    <property type="component" value="Unassembled WGS sequence"/>
</dbReference>
<reference evidence="3" key="1">
    <citation type="submission" date="2017-02" db="UniProtKB">
        <authorList>
            <consortium name="WormBaseParasite"/>
        </authorList>
    </citation>
    <scope>IDENTIFICATION</scope>
</reference>
<evidence type="ECO:0000313" key="1">
    <source>
        <dbReference type="EMBL" id="VDN87362.1"/>
    </source>
</evidence>
<proteinExistence type="predicted"/>
<evidence type="ECO:0000313" key="3">
    <source>
        <dbReference type="WBParaSite" id="BPAG_0000621501-mRNA-1"/>
    </source>
</evidence>
<sequence length="75" mass="8202">MASGQVCQPDIPFGLLDYHNILHTLSLRGVRNMLMANYKVKSAIPKCGTKLSLLSGACRRKTALSGICVERLGRQ</sequence>
<reference evidence="1 2" key="2">
    <citation type="submission" date="2018-11" db="EMBL/GenBank/DDBJ databases">
        <authorList>
            <consortium name="Pathogen Informatics"/>
        </authorList>
    </citation>
    <scope>NUCLEOTIDE SEQUENCE [LARGE SCALE GENOMIC DNA]</scope>
</reference>
<dbReference type="WBParaSite" id="BPAG_0000621501-mRNA-1">
    <property type="protein sequence ID" value="BPAG_0000621501-mRNA-1"/>
    <property type="gene ID" value="BPAG_0000621501"/>
</dbReference>
<dbReference type="EMBL" id="UZAD01005294">
    <property type="protein sequence ID" value="VDN87362.1"/>
    <property type="molecule type" value="Genomic_DNA"/>
</dbReference>
<dbReference type="AlphaFoldDB" id="A0A0N4TDC7"/>
<name>A0A0N4TDC7_BRUPA</name>